<evidence type="ECO:0000256" key="1">
    <source>
        <dbReference type="ARBA" id="ARBA00022553"/>
    </source>
</evidence>
<feature type="domain" description="RRM" evidence="5">
    <location>
        <begin position="332"/>
        <end position="409"/>
    </location>
</feature>
<evidence type="ECO:0000256" key="2">
    <source>
        <dbReference type="ARBA" id="ARBA00022884"/>
    </source>
</evidence>
<dbReference type="Gene3D" id="3.30.70.330">
    <property type="match status" value="2"/>
</dbReference>
<protein>
    <recommendedName>
        <fullName evidence="5">RRM domain-containing protein</fullName>
    </recommendedName>
</protein>
<evidence type="ECO:0000259" key="5">
    <source>
        <dbReference type="PROSITE" id="PS50102"/>
    </source>
</evidence>
<dbReference type="PANTHER" id="PTHR10501">
    <property type="entry name" value="U1 SMALL NUCLEAR RIBONUCLEOPROTEIN A/U2 SMALL NUCLEAR RIBONUCLEOPROTEIN B"/>
    <property type="match status" value="1"/>
</dbReference>
<evidence type="ECO:0000256" key="4">
    <source>
        <dbReference type="SAM" id="MobiDB-lite"/>
    </source>
</evidence>
<reference evidence="6 7" key="1">
    <citation type="submission" date="2019-03" db="EMBL/GenBank/DDBJ databases">
        <title>Draft genome sequence of Xylaria hypoxylon DSM 108379, a ubiquitous saprotrophic-parasitic fungi on hardwood.</title>
        <authorList>
            <person name="Buettner E."/>
            <person name="Leonhardt S."/>
            <person name="Gebauer A.M."/>
            <person name="Liers C."/>
            <person name="Hofrichter M."/>
            <person name="Kellner H."/>
        </authorList>
    </citation>
    <scope>NUCLEOTIDE SEQUENCE [LARGE SCALE GENOMIC DNA]</scope>
    <source>
        <strain evidence="6 7">DSM 108379</strain>
    </source>
</reference>
<dbReference type="EMBL" id="SKBN01000182">
    <property type="protein sequence ID" value="TGJ81156.1"/>
    <property type="molecule type" value="Genomic_DNA"/>
</dbReference>
<sequence>MSLHGFVGQAYSQTFRPTAPSKPMVNPYDHDTINKPVGTSFSTRPPPSRQVLIRRLPPDTTDEQLRLMLLFSQELVNVEILPPDMSKDMGLLAAIVKFKTLAGAQQAQDMLHGKSTRANQVELVVEIMPGSPTGPRRYPVENGVSSQTNGPTSMASPGAPPRQPARFSEAFQSLDKITPPSNSLYSISDINNPDYYQNIFSPQSPIGNHLTNQTQSLGKTLIHDTAEDDETRELLMDPIGYAENGATQQRRATAPHLPISRIANLSLNTTTSGTAPITPYAHSNLTPLSAHGNNSMSPTIMNGNHSANFPTGSYNRHNFPPVNPADQNPPCNTLYVGNLPIDTSEEELKAMFQKQRGYKRLCFRTKQNGPMCFVEFEDVSHATRALHELYGKPLHNSVKGGIRLSFSKNPLGVRSGQAAGPPANGSMASMNGLMAASGNGFPITNRPPPGLATPPGLNRLDFNGNNQPASSGTSTPSGYTGTNGHVWSGPPYNGHHSAVGSAAPSSGPTPAYLATFMMGR</sequence>
<dbReference type="FunFam" id="3.30.70.330:FF:000089">
    <property type="entry name" value="RNA binding protein"/>
    <property type="match status" value="1"/>
</dbReference>
<dbReference type="SUPFAM" id="SSF54928">
    <property type="entry name" value="RNA-binding domain, RBD"/>
    <property type="match status" value="2"/>
</dbReference>
<feature type="region of interest" description="Disordered" evidence="4">
    <location>
        <begin position="445"/>
        <end position="492"/>
    </location>
</feature>
<dbReference type="SMART" id="SM00360">
    <property type="entry name" value="RRM"/>
    <property type="match status" value="2"/>
</dbReference>
<dbReference type="InterPro" id="IPR012677">
    <property type="entry name" value="Nucleotide-bd_a/b_plait_sf"/>
</dbReference>
<gene>
    <name evidence="6" type="ORF">E0Z10_g7608</name>
</gene>
<feature type="region of interest" description="Disordered" evidence="4">
    <location>
        <begin position="129"/>
        <end position="165"/>
    </location>
</feature>
<feature type="compositionally biased region" description="Low complexity" evidence="4">
    <location>
        <begin position="470"/>
        <end position="484"/>
    </location>
</feature>
<dbReference type="Proteomes" id="UP000297716">
    <property type="component" value="Unassembled WGS sequence"/>
</dbReference>
<dbReference type="Pfam" id="PF00076">
    <property type="entry name" value="RRM_1"/>
    <property type="match status" value="1"/>
</dbReference>
<evidence type="ECO:0000313" key="7">
    <source>
        <dbReference type="Proteomes" id="UP000297716"/>
    </source>
</evidence>
<dbReference type="CDD" id="cd00590">
    <property type="entry name" value="RRM_SF"/>
    <property type="match status" value="1"/>
</dbReference>
<name>A0A4Z0YUK6_9PEZI</name>
<dbReference type="GO" id="GO:0003723">
    <property type="term" value="F:RNA binding"/>
    <property type="evidence" value="ECO:0007669"/>
    <property type="project" value="UniProtKB-UniRule"/>
</dbReference>
<keyword evidence="7" id="KW-1185">Reference proteome</keyword>
<dbReference type="InterPro" id="IPR000504">
    <property type="entry name" value="RRM_dom"/>
</dbReference>
<proteinExistence type="predicted"/>
<dbReference type="CDD" id="cd12245">
    <property type="entry name" value="RRM_scw1_like"/>
    <property type="match status" value="1"/>
</dbReference>
<dbReference type="InterPro" id="IPR035979">
    <property type="entry name" value="RBD_domain_sf"/>
</dbReference>
<dbReference type="STRING" id="37992.A0A4Z0YUK6"/>
<accession>A0A4Z0YUK6</accession>
<organism evidence="6 7">
    <name type="scientific">Xylaria hypoxylon</name>
    <dbReference type="NCBI Taxonomy" id="37992"/>
    <lineage>
        <taxon>Eukaryota</taxon>
        <taxon>Fungi</taxon>
        <taxon>Dikarya</taxon>
        <taxon>Ascomycota</taxon>
        <taxon>Pezizomycotina</taxon>
        <taxon>Sordariomycetes</taxon>
        <taxon>Xylariomycetidae</taxon>
        <taxon>Xylariales</taxon>
        <taxon>Xylariaceae</taxon>
        <taxon>Xylaria</taxon>
    </lineage>
</organism>
<comment type="caution">
    <text evidence="6">The sequence shown here is derived from an EMBL/GenBank/DDBJ whole genome shotgun (WGS) entry which is preliminary data.</text>
</comment>
<keyword evidence="2 3" id="KW-0694">RNA-binding</keyword>
<feature type="compositionally biased region" description="Polar residues" evidence="4">
    <location>
        <begin position="143"/>
        <end position="155"/>
    </location>
</feature>
<dbReference type="OrthoDB" id="431169at2759"/>
<evidence type="ECO:0000256" key="3">
    <source>
        <dbReference type="PROSITE-ProRule" id="PRU00176"/>
    </source>
</evidence>
<keyword evidence="1" id="KW-0597">Phosphoprotein</keyword>
<dbReference type="PROSITE" id="PS50102">
    <property type="entry name" value="RRM"/>
    <property type="match status" value="1"/>
</dbReference>
<dbReference type="AlphaFoldDB" id="A0A4Z0YUK6"/>
<evidence type="ECO:0000313" key="6">
    <source>
        <dbReference type="EMBL" id="TGJ81156.1"/>
    </source>
</evidence>